<feature type="domain" description="SnoaL-like" evidence="1">
    <location>
        <begin position="16"/>
        <end position="107"/>
    </location>
</feature>
<comment type="caution">
    <text evidence="2">The sequence shown here is derived from an EMBL/GenBank/DDBJ whole genome shotgun (WGS) entry which is preliminary data.</text>
</comment>
<dbReference type="Pfam" id="PF12680">
    <property type="entry name" value="SnoaL_2"/>
    <property type="match status" value="1"/>
</dbReference>
<dbReference type="Gene3D" id="3.10.450.50">
    <property type="match status" value="1"/>
</dbReference>
<evidence type="ECO:0000313" key="3">
    <source>
        <dbReference type="Proteomes" id="UP000052232"/>
    </source>
</evidence>
<evidence type="ECO:0000259" key="1">
    <source>
        <dbReference type="Pfam" id="PF12680"/>
    </source>
</evidence>
<gene>
    <name evidence="2" type="ORF">V473_01940</name>
</gene>
<dbReference type="SUPFAM" id="SSF54427">
    <property type="entry name" value="NTF2-like"/>
    <property type="match status" value="1"/>
</dbReference>
<organism evidence="2 3">
    <name type="scientific">Sphingobium cupriresistens LL01</name>
    <dbReference type="NCBI Taxonomy" id="1420583"/>
    <lineage>
        <taxon>Bacteria</taxon>
        <taxon>Pseudomonadati</taxon>
        <taxon>Pseudomonadota</taxon>
        <taxon>Alphaproteobacteria</taxon>
        <taxon>Sphingomonadales</taxon>
        <taxon>Sphingomonadaceae</taxon>
        <taxon>Sphingobium</taxon>
    </lineage>
</organism>
<dbReference type="EMBL" id="JACT01000001">
    <property type="protein sequence ID" value="KMS57038.1"/>
    <property type="molecule type" value="Genomic_DNA"/>
</dbReference>
<dbReference type="PATRIC" id="fig|1420583.3.peg.386"/>
<dbReference type="InterPro" id="IPR032710">
    <property type="entry name" value="NTF2-like_dom_sf"/>
</dbReference>
<dbReference type="InterPro" id="IPR037401">
    <property type="entry name" value="SnoaL-like"/>
</dbReference>
<name>A0A0J7Y0W7_9SPHN</name>
<protein>
    <recommendedName>
        <fullName evidence="1">SnoaL-like domain-containing protein</fullName>
    </recommendedName>
</protein>
<proteinExistence type="predicted"/>
<keyword evidence="3" id="KW-1185">Reference proteome</keyword>
<accession>A0A0J7Y0W7</accession>
<dbReference type="AlphaFoldDB" id="A0A0J7Y0W7"/>
<evidence type="ECO:0000313" key="2">
    <source>
        <dbReference type="EMBL" id="KMS57038.1"/>
    </source>
</evidence>
<dbReference type="RefSeq" id="WP_066599883.1">
    <property type="nucleotide sequence ID" value="NZ_KQ130434.1"/>
</dbReference>
<dbReference type="Proteomes" id="UP000052232">
    <property type="component" value="Unassembled WGS sequence"/>
</dbReference>
<reference evidence="2 3" key="1">
    <citation type="journal article" date="2015" name="G3 (Bethesda)">
        <title>Insights into Ongoing Evolution of the Hexachlorocyclohexane Catabolic Pathway from Comparative Genomics of Ten Sphingomonadaceae Strains.</title>
        <authorList>
            <person name="Pearce S.L."/>
            <person name="Oakeshott J.G."/>
            <person name="Pandey G."/>
        </authorList>
    </citation>
    <scope>NUCLEOTIDE SEQUENCE [LARGE SCALE GENOMIC DNA]</scope>
    <source>
        <strain evidence="2 3">LL01</strain>
    </source>
</reference>
<sequence length="120" mass="13483">MTLPTPDHIRGFIVESIQLWNAGDKDGFMALYKDMAPGGFRFENPVGTGVQEGWDALLKMWDDYAAIVQIEILHLIVNGSEAMAMMANKADMGGRPAIRYSGETYHFYQDGSFHARYFAE</sequence>